<dbReference type="EMBL" id="LN649232">
    <property type="protein sequence ID" value="CEI41755.1"/>
    <property type="molecule type" value="Genomic_DNA"/>
</dbReference>
<keyword evidence="3" id="KW-1185">Reference proteome</keyword>
<protein>
    <recommendedName>
        <fullName evidence="4">Arrestin-like N-terminal domain-containing protein</fullName>
    </recommendedName>
</protein>
<evidence type="ECO:0008006" key="4">
    <source>
        <dbReference type="Google" id="ProtNLM"/>
    </source>
</evidence>
<accession>A0A2L2SY11</accession>
<dbReference type="Proteomes" id="UP000245910">
    <property type="component" value="Chromosome IIII"/>
</dbReference>
<evidence type="ECO:0000313" key="3">
    <source>
        <dbReference type="Proteomes" id="UP000245910"/>
    </source>
</evidence>
<evidence type="ECO:0000313" key="2">
    <source>
        <dbReference type="EMBL" id="CEI41755.1"/>
    </source>
</evidence>
<dbReference type="RefSeq" id="XP_025583424.1">
    <property type="nucleotide sequence ID" value="XM_025729126.2"/>
</dbReference>
<proteinExistence type="predicted"/>
<evidence type="ECO:0000256" key="1">
    <source>
        <dbReference type="SAM" id="MobiDB-lite"/>
    </source>
</evidence>
<dbReference type="GeneID" id="37265356"/>
<dbReference type="AlphaFoldDB" id="A0A2L2SY11"/>
<organism evidence="2 3">
    <name type="scientific">Fusarium venenatum</name>
    <dbReference type="NCBI Taxonomy" id="56646"/>
    <lineage>
        <taxon>Eukaryota</taxon>
        <taxon>Fungi</taxon>
        <taxon>Dikarya</taxon>
        <taxon>Ascomycota</taxon>
        <taxon>Pezizomycotina</taxon>
        <taxon>Sordariomycetes</taxon>
        <taxon>Hypocreomycetidae</taxon>
        <taxon>Hypocreales</taxon>
        <taxon>Nectriaceae</taxon>
        <taxon>Fusarium</taxon>
    </lineage>
</organism>
<dbReference type="OrthoDB" id="2333384at2759"/>
<dbReference type="KEGG" id="fvn:FVRRES_13726"/>
<name>A0A2L2SY11_9HYPO</name>
<reference evidence="3" key="1">
    <citation type="submission" date="2014-10" db="EMBL/GenBank/DDBJ databases">
        <authorList>
            <person name="King R."/>
        </authorList>
    </citation>
    <scope>NUCLEOTIDE SEQUENCE [LARGE SCALE GENOMIC DNA]</scope>
    <source>
        <strain evidence="3">A3/5</strain>
    </source>
</reference>
<feature type="region of interest" description="Disordered" evidence="1">
    <location>
        <begin position="413"/>
        <end position="438"/>
    </location>
</feature>
<sequence length="451" mass="50837">MEPLELKSDQWLGIHLDSDTYAPGDTITGYVYRERSISTPDAIISCCLHGGAKVIFDRDARDVSQFSLLACRGEPDIIHRGPLHIRKRTSQQWPFSLNVPTYADSTLNTGNTSTACTPVGATDHQLPPTYQLSLDNVVNIFVEYFVVVNFMFEGFGTQMIKSLHPFKLVQYSPNPPIADFGIRVCRYPKSMTSTRLIPGMQEGRSSLLGWTKRSLSRLDDPTFTYELIFGFPTKIQMDNPTPIPLQLVVIPNWETTSEIIQNVPQQFKLLSMKVLLVTCTKVMTKSGREKCYTRPVDLCISKALDRLQKEVLIPCDSDWDPIDIGEMTNLRVGLRQFGFHTMSTGEKCTPSFRTYNMTVTHRLQWKIEAKVAGQTVTIEGQANVLVLRSSDEREHSTQGQDAYEIGRSLDMGVGSSEVEEDESWIRPPPENDAPPSFADATVMDRIIETRR</sequence>